<evidence type="ECO:0000259" key="27">
    <source>
        <dbReference type="PROSITE" id="PS51746"/>
    </source>
</evidence>
<dbReference type="Gene3D" id="3.60.40.10">
    <property type="entry name" value="PPM-type phosphatase domain"/>
    <property type="match status" value="1"/>
</dbReference>
<dbReference type="Proteomes" id="UP000438429">
    <property type="component" value="Unassembled WGS sequence"/>
</dbReference>
<keyword evidence="30" id="KW-1185">Reference proteome</keyword>
<evidence type="ECO:0000313" key="28">
    <source>
        <dbReference type="EMBL" id="AWO98976.1"/>
    </source>
</evidence>
<dbReference type="EMBL" id="VEVO01000015">
    <property type="protein sequence ID" value="KAF0030414.1"/>
    <property type="molecule type" value="Genomic_DNA"/>
</dbReference>
<dbReference type="InterPro" id="IPR042280">
    <property type="entry name" value="SLC3A2"/>
</dbReference>
<evidence type="ECO:0000256" key="24">
    <source>
        <dbReference type="RuleBase" id="RU003465"/>
    </source>
</evidence>
<evidence type="ECO:0000256" key="8">
    <source>
        <dbReference type="ARBA" id="ARBA00022499"/>
    </source>
</evidence>
<evidence type="ECO:0000256" key="26">
    <source>
        <dbReference type="SAM" id="Phobius"/>
    </source>
</evidence>
<dbReference type="EMBL" id="CP026245">
    <property type="protein sequence ID" value="AWO98976.1"/>
    <property type="molecule type" value="Genomic_DNA"/>
</dbReference>
<dbReference type="PANTHER" id="PTHR46673:SF2">
    <property type="entry name" value="4F2 CELL-SURFACE ANTIGEN HEAVY CHAIN-LIKE"/>
    <property type="match status" value="1"/>
</dbReference>
<dbReference type="SMART" id="SM00331">
    <property type="entry name" value="PP2C_SIG"/>
    <property type="match status" value="1"/>
</dbReference>
<dbReference type="Gene3D" id="1.10.10.430">
    <property type="entry name" value="Phosphatase 2C, C-terminal domain suprefamily"/>
    <property type="match status" value="1"/>
</dbReference>
<dbReference type="InterPro" id="IPR012911">
    <property type="entry name" value="PP2C_C"/>
</dbReference>
<dbReference type="GO" id="GO:0015173">
    <property type="term" value="F:aromatic amino acid transmembrane transporter activity"/>
    <property type="evidence" value="ECO:0007669"/>
    <property type="project" value="TreeGrafter"/>
</dbReference>
<keyword evidence="17" id="KW-0464">Manganese</keyword>
<evidence type="ECO:0000256" key="11">
    <source>
        <dbReference type="ARBA" id="ARBA00022723"/>
    </source>
</evidence>
<proteinExistence type="inferred from homology"/>
<accession>A0A2U9B510</accession>
<dbReference type="GO" id="GO:0015190">
    <property type="term" value="F:L-leucine transmembrane transporter activity"/>
    <property type="evidence" value="ECO:0007669"/>
    <property type="project" value="TreeGrafter"/>
</dbReference>
<keyword evidence="13" id="KW-0460">Magnesium</keyword>
<evidence type="ECO:0000256" key="14">
    <source>
        <dbReference type="ARBA" id="ARBA00022843"/>
    </source>
</evidence>
<keyword evidence="15 24" id="KW-0904">Protein phosphatase</keyword>
<dbReference type="Pfam" id="PF07830">
    <property type="entry name" value="PP2C_C"/>
    <property type="match status" value="1"/>
</dbReference>
<feature type="region of interest" description="Disordered" evidence="25">
    <location>
        <begin position="817"/>
        <end position="841"/>
    </location>
</feature>
<evidence type="ECO:0000256" key="25">
    <source>
        <dbReference type="SAM" id="MobiDB-lite"/>
    </source>
</evidence>
<comment type="subunit">
    <text evidence="21">Monomer. Interacts with PAK6. Interacts with the phosphorylated form of IKBKB/IKKB.</text>
</comment>
<keyword evidence="8" id="KW-1017">Isopeptide bond</keyword>
<reference evidence="29 31" key="2">
    <citation type="submission" date="2019-06" db="EMBL/GenBank/DDBJ databases">
        <title>Draft genomes of female and male turbot (Scophthalmus maximus).</title>
        <authorList>
            <person name="Xu H."/>
            <person name="Xu X.-W."/>
            <person name="Shao C."/>
            <person name="Chen S."/>
        </authorList>
    </citation>
    <scope>NUCLEOTIDE SEQUENCE [LARGE SCALE GENOMIC DNA]</scope>
    <source>
        <strain evidence="29">Ysfricsl-2016a</strain>
        <tissue evidence="29">Blood</tissue>
    </source>
</reference>
<name>A0A2U9B510_SCOMX</name>
<dbReference type="GO" id="GO:1903801">
    <property type="term" value="P:L-leucine import across plasma membrane"/>
    <property type="evidence" value="ECO:0007669"/>
    <property type="project" value="TreeGrafter"/>
</dbReference>
<dbReference type="GO" id="GO:0015180">
    <property type="term" value="F:L-alanine transmembrane transporter activity"/>
    <property type="evidence" value="ECO:0007669"/>
    <property type="project" value="TreeGrafter"/>
</dbReference>
<evidence type="ECO:0000256" key="1">
    <source>
        <dbReference type="ARBA" id="ARBA00001936"/>
    </source>
</evidence>
<dbReference type="GO" id="GO:0016324">
    <property type="term" value="C:apical plasma membrane"/>
    <property type="evidence" value="ECO:0007669"/>
    <property type="project" value="TreeGrafter"/>
</dbReference>
<dbReference type="PROSITE" id="PS51746">
    <property type="entry name" value="PPM_2"/>
    <property type="match status" value="1"/>
</dbReference>
<dbReference type="GO" id="GO:0000287">
    <property type="term" value="F:magnesium ion binding"/>
    <property type="evidence" value="ECO:0007669"/>
    <property type="project" value="InterPro"/>
</dbReference>
<feature type="compositionally biased region" description="Basic and acidic residues" evidence="25">
    <location>
        <begin position="456"/>
        <end position="465"/>
    </location>
</feature>
<feature type="compositionally biased region" description="Basic residues" evidence="25">
    <location>
        <begin position="443"/>
        <end position="455"/>
    </location>
</feature>
<keyword evidence="10" id="KW-0519">Myristate</keyword>
<feature type="domain" description="PPM-type phosphatase" evidence="27">
    <location>
        <begin position="76"/>
        <end position="339"/>
    </location>
</feature>
<evidence type="ECO:0000256" key="3">
    <source>
        <dbReference type="ARBA" id="ARBA00004514"/>
    </source>
</evidence>
<comment type="similarity">
    <text evidence="5 24">Belongs to the PP2C family.</text>
</comment>
<comment type="subcellular location">
    <subcellularLocation>
        <location evidence="3">Cytoplasm</location>
        <location evidence="3">Cytosol</location>
    </subcellularLocation>
    <subcellularLocation>
        <location evidence="4">Membrane</location>
        <topology evidence="4">Lipid-anchor</topology>
    </subcellularLocation>
</comment>
<reference evidence="28 30" key="1">
    <citation type="submission" date="2017-12" db="EMBL/GenBank/DDBJ databases">
        <title>Integrating genomic resources of turbot (Scophthalmus maximus) in depth evaluation of genetic and physical mapping variation across individuals.</title>
        <authorList>
            <person name="Martinez P."/>
        </authorList>
    </citation>
    <scope>NUCLEOTIDE SEQUENCE [LARGE SCALE GENOMIC DNA]</scope>
</reference>
<evidence type="ECO:0000256" key="22">
    <source>
        <dbReference type="ARBA" id="ARBA00070216"/>
    </source>
</evidence>
<evidence type="ECO:0000256" key="20">
    <source>
        <dbReference type="ARBA" id="ARBA00048336"/>
    </source>
</evidence>
<gene>
    <name evidence="29" type="ORF">F2P81_017145</name>
    <name evidence="28" type="ORF">SMAX5B_013465</name>
</gene>
<keyword evidence="11" id="KW-0479">Metal-binding</keyword>
<keyword evidence="16 26" id="KW-0472">Membrane</keyword>
<evidence type="ECO:0000256" key="18">
    <source>
        <dbReference type="ARBA" id="ARBA00023288"/>
    </source>
</evidence>
<comment type="catalytic activity">
    <reaction evidence="20">
        <text>O-phospho-L-threonyl-[protein] + H2O = L-threonyl-[protein] + phosphate</text>
        <dbReference type="Rhea" id="RHEA:47004"/>
        <dbReference type="Rhea" id="RHEA-COMP:11060"/>
        <dbReference type="Rhea" id="RHEA-COMP:11605"/>
        <dbReference type="ChEBI" id="CHEBI:15377"/>
        <dbReference type="ChEBI" id="CHEBI:30013"/>
        <dbReference type="ChEBI" id="CHEBI:43474"/>
        <dbReference type="ChEBI" id="CHEBI:61977"/>
        <dbReference type="EC" id="3.1.3.16"/>
    </reaction>
</comment>
<keyword evidence="9" id="KW-0597">Phosphoprotein</keyword>
<organism evidence="28 30">
    <name type="scientific">Scophthalmus maximus</name>
    <name type="common">Turbot</name>
    <name type="synonym">Psetta maxima</name>
    <dbReference type="NCBI Taxonomy" id="52904"/>
    <lineage>
        <taxon>Eukaryota</taxon>
        <taxon>Metazoa</taxon>
        <taxon>Chordata</taxon>
        <taxon>Craniata</taxon>
        <taxon>Vertebrata</taxon>
        <taxon>Euteleostomi</taxon>
        <taxon>Actinopterygii</taxon>
        <taxon>Neopterygii</taxon>
        <taxon>Teleostei</taxon>
        <taxon>Neoteleostei</taxon>
        <taxon>Acanthomorphata</taxon>
        <taxon>Carangaria</taxon>
        <taxon>Pleuronectiformes</taxon>
        <taxon>Pleuronectoidei</taxon>
        <taxon>Scophthalmidae</taxon>
        <taxon>Scophthalmus</taxon>
    </lineage>
</organism>
<keyword evidence="12 24" id="KW-0378">Hydrolase</keyword>
<dbReference type="InterPro" id="IPR013780">
    <property type="entry name" value="Glyco_hydro_b"/>
</dbReference>
<protein>
    <recommendedName>
        <fullName evidence="22">Protein phosphatase 1B</fullName>
        <ecNumber evidence="6">3.1.3.16</ecNumber>
    </recommendedName>
    <alternativeName>
        <fullName evidence="23">Protein phosphatase 2C isoform beta</fullName>
    </alternativeName>
</protein>
<evidence type="ECO:0000313" key="31">
    <source>
        <dbReference type="Proteomes" id="UP000438429"/>
    </source>
</evidence>
<dbReference type="InterPro" id="IPR036457">
    <property type="entry name" value="PPM-type-like_dom_sf"/>
</dbReference>
<dbReference type="InterPro" id="IPR001932">
    <property type="entry name" value="PPM-type_phosphatase-like_dom"/>
</dbReference>
<evidence type="ECO:0000313" key="30">
    <source>
        <dbReference type="Proteomes" id="UP000246464"/>
    </source>
</evidence>
<evidence type="ECO:0000256" key="10">
    <source>
        <dbReference type="ARBA" id="ARBA00022707"/>
    </source>
</evidence>
<evidence type="ECO:0000256" key="17">
    <source>
        <dbReference type="ARBA" id="ARBA00023211"/>
    </source>
</evidence>
<evidence type="ECO:0000256" key="2">
    <source>
        <dbReference type="ARBA" id="ARBA00001946"/>
    </source>
</evidence>
<comment type="cofactor">
    <cofactor evidence="1">
        <name>Mn(2+)</name>
        <dbReference type="ChEBI" id="CHEBI:29035"/>
    </cofactor>
</comment>
<dbReference type="FunFam" id="1.10.10.430:FF:000001">
    <property type="entry name" value="protein phosphatase 1B isoform X1"/>
    <property type="match status" value="1"/>
</dbReference>
<dbReference type="STRING" id="52904.ENSSMAP00000023085"/>
<evidence type="ECO:0000256" key="9">
    <source>
        <dbReference type="ARBA" id="ARBA00022553"/>
    </source>
</evidence>
<evidence type="ECO:0000256" key="15">
    <source>
        <dbReference type="ARBA" id="ARBA00022912"/>
    </source>
</evidence>
<dbReference type="GO" id="GO:0005829">
    <property type="term" value="C:cytosol"/>
    <property type="evidence" value="ECO:0007669"/>
    <property type="project" value="UniProtKB-SubCell"/>
</dbReference>
<dbReference type="PANTHER" id="PTHR46673">
    <property type="entry name" value="4F2 CELL-SURFACE ANTIGEN HEAVY CHAIN"/>
    <property type="match status" value="1"/>
</dbReference>
<dbReference type="SMART" id="SM00332">
    <property type="entry name" value="PP2Cc"/>
    <property type="match status" value="1"/>
</dbReference>
<dbReference type="Gene3D" id="3.20.20.80">
    <property type="entry name" value="Glycosidases"/>
    <property type="match status" value="1"/>
</dbReference>
<dbReference type="Pfam" id="PF16028">
    <property type="entry name" value="SLC3A2_N"/>
    <property type="match status" value="1"/>
</dbReference>
<dbReference type="AlphaFoldDB" id="A0A2U9B510"/>
<dbReference type="GO" id="GO:0015823">
    <property type="term" value="P:phenylalanine transport"/>
    <property type="evidence" value="ECO:0007669"/>
    <property type="project" value="TreeGrafter"/>
</dbReference>
<dbReference type="Proteomes" id="UP000246464">
    <property type="component" value="Chromosome 3"/>
</dbReference>
<comment type="catalytic activity">
    <reaction evidence="19">
        <text>O-phospho-L-seryl-[protein] + H2O = L-seryl-[protein] + phosphate</text>
        <dbReference type="Rhea" id="RHEA:20629"/>
        <dbReference type="Rhea" id="RHEA-COMP:9863"/>
        <dbReference type="Rhea" id="RHEA-COMP:11604"/>
        <dbReference type="ChEBI" id="CHEBI:15377"/>
        <dbReference type="ChEBI" id="CHEBI:29999"/>
        <dbReference type="ChEBI" id="CHEBI:43474"/>
        <dbReference type="ChEBI" id="CHEBI:83421"/>
        <dbReference type="EC" id="3.1.3.16"/>
    </reaction>
</comment>
<evidence type="ECO:0000256" key="21">
    <source>
        <dbReference type="ARBA" id="ARBA00065584"/>
    </source>
</evidence>
<evidence type="ECO:0000256" key="12">
    <source>
        <dbReference type="ARBA" id="ARBA00022801"/>
    </source>
</evidence>
<dbReference type="SUPFAM" id="SSF81606">
    <property type="entry name" value="PP2C-like"/>
    <property type="match status" value="1"/>
</dbReference>
<evidence type="ECO:0000256" key="23">
    <source>
        <dbReference type="ARBA" id="ARBA00082952"/>
    </source>
</evidence>
<dbReference type="CDD" id="cd00143">
    <property type="entry name" value="PP2Cc"/>
    <property type="match status" value="1"/>
</dbReference>
<dbReference type="InterPro" id="IPR031984">
    <property type="entry name" value="SLC3A2_N"/>
</dbReference>
<dbReference type="Pfam" id="PF00481">
    <property type="entry name" value="PP2C"/>
    <property type="match status" value="1"/>
</dbReference>
<dbReference type="GO" id="GO:0016323">
    <property type="term" value="C:basolateral plasma membrane"/>
    <property type="evidence" value="ECO:0007669"/>
    <property type="project" value="TreeGrafter"/>
</dbReference>
<keyword evidence="26" id="KW-0812">Transmembrane</keyword>
<evidence type="ECO:0000256" key="7">
    <source>
        <dbReference type="ARBA" id="ARBA00022490"/>
    </source>
</evidence>
<dbReference type="PROSITE" id="PS01032">
    <property type="entry name" value="PPM_1"/>
    <property type="match status" value="1"/>
</dbReference>
<evidence type="ECO:0000256" key="6">
    <source>
        <dbReference type="ARBA" id="ARBA00013081"/>
    </source>
</evidence>
<keyword evidence="18" id="KW-0449">Lipoprotein</keyword>
<dbReference type="InterPro" id="IPR000222">
    <property type="entry name" value="PP2C_BS"/>
</dbReference>
<evidence type="ECO:0000256" key="5">
    <source>
        <dbReference type="ARBA" id="ARBA00006702"/>
    </source>
</evidence>
<evidence type="ECO:0000256" key="13">
    <source>
        <dbReference type="ARBA" id="ARBA00022842"/>
    </source>
</evidence>
<evidence type="ECO:0000313" key="29">
    <source>
        <dbReference type="EMBL" id="KAF0030414.1"/>
    </source>
</evidence>
<keyword evidence="7" id="KW-0963">Cytoplasm</keyword>
<dbReference type="InterPro" id="IPR017853">
    <property type="entry name" value="GH"/>
</dbReference>
<dbReference type="SUPFAM" id="SSF51445">
    <property type="entry name" value="(Trans)glycosidases"/>
    <property type="match status" value="1"/>
</dbReference>
<dbReference type="GO" id="GO:1904273">
    <property type="term" value="P:L-alanine import across plasma membrane"/>
    <property type="evidence" value="ECO:0007669"/>
    <property type="project" value="TreeGrafter"/>
</dbReference>
<dbReference type="GO" id="GO:0030145">
    <property type="term" value="F:manganese ion binding"/>
    <property type="evidence" value="ECO:0007669"/>
    <property type="project" value="InterPro"/>
</dbReference>
<keyword evidence="26" id="KW-1133">Transmembrane helix</keyword>
<dbReference type="InterPro" id="IPR036580">
    <property type="entry name" value="PP2C_C_sf"/>
</dbReference>
<sequence>MRTARRASNVEVPSFLRQLVKETEKMVTFFFKGGSREAGSGEEDSLDEDDLMPSPYLDHPMLEKHVSEGESQSGVSYALASMQGWRAQMEDAHTCMPRLRGDLTEWGYFAVFDGHAGTTVAQYCSRNLLDHILSTGGVKASEDPEQVKEGIREGFLDIDRHMHKLARQDNWDRSGTTAAAVMISPRHIYFINCGDSRTLLCHSGQVVFYTEDHKPFNPREKERIQNAGGSVTLQRVNGSLAVSRALGDFDFKEVEWRPQTEQLVSPEPEVYELERTPEDEFLILACDGVWDAIGNEELCAFVRSRLQVCDDMREICTQVIDLCLYKGSLDNISIILVCFPGAPKVSQEALKQEAALEQHIDMKVEEIIQMMRSKDEDPDLLYVIKFLAAEEMPGLPPGGGITSKRDCIISAYQKHITTLRTQEPMSDHSNIQPRTALLCRNTCGRKSKRRKRGKRTRGEEKKTENTGRMPLNAGDAGYGSVSGPGLSGAAGGSETAPLLIAVPEPQPLRQWQPLTKEQLEVAAGGPRWRRLRCYLVLLFWLAWLAMLATSVAIIATSPRPVVTPLEWWQKTLLYELPPAAFRAEEGPGGIDVLCEQLPYLRSLGIGTLILEGLFDKENLTVTGESLGTLPQIQHLLTESSKAGLKVVLDFCGLKLDGAGNKPSNLSATVHPLRFWLEQGVAGFVICDTDAAYSEKTLLDWRGVFREFSSQEEKRIVVVRQTQYILPPLNNSSQTNKMLVDVVMRSILPSSHHILSAREVADAIETHLQIREDIWPSWTVGGKASHDLKKLLLVLTMTLPGSPTVQYDEEINQTQSASLNVGSSNGEKNDSSGTNTDKEKEKRTAVALFTSLSHSRAREEALLYGSFTFLPFNTSTNSSSASNSTLASPSSPLILAFLRSWGCVHFLVLLNIGPELHTLDPAWAPSLPAAGVFVASTGMDRLGSTSLYSLELRPHEAIVIKLFESGSYS</sequence>
<dbReference type="Gene3D" id="2.60.40.1180">
    <property type="entry name" value="Golgi alpha-mannosidase II"/>
    <property type="match status" value="1"/>
</dbReference>
<comment type="cofactor">
    <cofactor evidence="2">
        <name>Mg(2+)</name>
        <dbReference type="ChEBI" id="CHEBI:18420"/>
    </cofactor>
</comment>
<evidence type="ECO:0000256" key="4">
    <source>
        <dbReference type="ARBA" id="ARBA00004635"/>
    </source>
</evidence>
<dbReference type="FunFam" id="3.60.40.10:FF:000001">
    <property type="entry name" value="protein phosphatase 1B isoform X1"/>
    <property type="match status" value="1"/>
</dbReference>
<evidence type="ECO:0000256" key="16">
    <source>
        <dbReference type="ARBA" id="ARBA00023136"/>
    </source>
</evidence>
<feature type="compositionally biased region" description="Polar residues" evidence="25">
    <location>
        <begin position="817"/>
        <end position="834"/>
    </location>
</feature>
<dbReference type="SUPFAM" id="SSF81601">
    <property type="entry name" value="Protein serine/threonine phosphatase 2C, C-terminal domain"/>
    <property type="match status" value="1"/>
</dbReference>
<feature type="transmembrane region" description="Helical" evidence="26">
    <location>
        <begin position="534"/>
        <end position="555"/>
    </location>
</feature>
<dbReference type="GO" id="GO:0004722">
    <property type="term" value="F:protein serine/threonine phosphatase activity"/>
    <property type="evidence" value="ECO:0007669"/>
    <property type="project" value="UniProtKB-EC"/>
</dbReference>
<keyword evidence="14" id="KW-0832">Ubl conjugation</keyword>
<feature type="region of interest" description="Disordered" evidence="25">
    <location>
        <begin position="442"/>
        <end position="477"/>
    </location>
</feature>
<evidence type="ECO:0000256" key="19">
    <source>
        <dbReference type="ARBA" id="ARBA00047761"/>
    </source>
</evidence>
<dbReference type="EC" id="3.1.3.16" evidence="6"/>